<dbReference type="Proteomes" id="UP000078492">
    <property type="component" value="Unassembled WGS sequence"/>
</dbReference>
<sequence length="65" mass="7446">YTKSSYQTLTTEELGSSKLSTTLPTAPTELSQFPKLCELRRKFPVLYRVEFQVRGPVNPISRQLI</sequence>
<dbReference type="AlphaFoldDB" id="A0A151J107"/>
<proteinExistence type="predicted"/>
<dbReference type="EMBL" id="KQ980575">
    <property type="protein sequence ID" value="KYN15493.1"/>
    <property type="molecule type" value="Genomic_DNA"/>
</dbReference>
<feature type="non-terminal residue" evidence="1">
    <location>
        <position position="1"/>
    </location>
</feature>
<protein>
    <submittedName>
        <fullName evidence="1">Uncharacterized protein</fullName>
    </submittedName>
</protein>
<gene>
    <name evidence="1" type="ORF">ALC57_12278</name>
</gene>
<reference evidence="1 2" key="1">
    <citation type="submission" date="2015-09" db="EMBL/GenBank/DDBJ databases">
        <title>Trachymyrmex cornetzi WGS genome.</title>
        <authorList>
            <person name="Nygaard S."/>
            <person name="Hu H."/>
            <person name="Boomsma J."/>
            <person name="Zhang G."/>
        </authorList>
    </citation>
    <scope>NUCLEOTIDE SEQUENCE [LARGE SCALE GENOMIC DNA]</scope>
    <source>
        <strain evidence="1">Tcor2-1</strain>
        <tissue evidence="1">Whole body</tissue>
    </source>
</reference>
<evidence type="ECO:0000313" key="1">
    <source>
        <dbReference type="EMBL" id="KYN15493.1"/>
    </source>
</evidence>
<dbReference type="STRING" id="471704.A0A151J107"/>
<accession>A0A151J107</accession>
<evidence type="ECO:0000313" key="2">
    <source>
        <dbReference type="Proteomes" id="UP000078492"/>
    </source>
</evidence>
<keyword evidence="2" id="KW-1185">Reference proteome</keyword>
<name>A0A151J107_9HYME</name>
<organism evidence="1 2">
    <name type="scientific">Trachymyrmex cornetzi</name>
    <dbReference type="NCBI Taxonomy" id="471704"/>
    <lineage>
        <taxon>Eukaryota</taxon>
        <taxon>Metazoa</taxon>
        <taxon>Ecdysozoa</taxon>
        <taxon>Arthropoda</taxon>
        <taxon>Hexapoda</taxon>
        <taxon>Insecta</taxon>
        <taxon>Pterygota</taxon>
        <taxon>Neoptera</taxon>
        <taxon>Endopterygota</taxon>
        <taxon>Hymenoptera</taxon>
        <taxon>Apocrita</taxon>
        <taxon>Aculeata</taxon>
        <taxon>Formicoidea</taxon>
        <taxon>Formicidae</taxon>
        <taxon>Myrmicinae</taxon>
        <taxon>Trachymyrmex</taxon>
    </lineage>
</organism>